<feature type="region of interest" description="Disordered" evidence="1">
    <location>
        <begin position="99"/>
        <end position="139"/>
    </location>
</feature>
<dbReference type="Gramene" id="ONIVA02G26780.1">
    <property type="protein sequence ID" value="ONIVA02G26780.1"/>
    <property type="gene ID" value="ONIVA02G26780"/>
</dbReference>
<dbReference type="Proteomes" id="UP000006591">
    <property type="component" value="Chromosome 2"/>
</dbReference>
<feature type="region of interest" description="Disordered" evidence="1">
    <location>
        <begin position="1"/>
        <end position="80"/>
    </location>
</feature>
<dbReference type="eggNOG" id="ENOG502S3E5">
    <property type="taxonomic scope" value="Eukaryota"/>
</dbReference>
<dbReference type="AlphaFoldDB" id="A0A0E0G9T8"/>
<sequence>MDRLRRRNPKSVPSGSSSMKPPRPPRGPSFQAPAVPRPLPEPSSPGGRPRKRVRFASEASSHQICVRQDANTGKRPQGCDAKTTEYKFFKKLWEQSGCRPHSFSKQNEEKQMESHNVMPGRKLPAQKSTLSSEETPATPCKNEEIYHEQVNAKASHSEHGNNDTPQLNPHDYLTVHVHTPITQVSFEAVGISRNTEFFADILQRLGANSMIKKHRKESMRMMKVCGHTPTGTGCHFENMLDYRISDFDLRTKLRTEKESSSSATQESRQFMALPWGYNQGPSGSLDWKIDLPHRGNEARESMALPWVHTVGLPNSGWKRDTAHNQVSNLLLEDVQPHSEGKLASATELNCNVETRPCTYHGWVPMLSPGFSGSIPNRFFTPCQIEETHVVPYEISNTYRRPDPCNPLEQCFPPVGLDRQGQKEARFSHNYGAELLEQFTSSSVGLERQDQHGSELVNFDTGLLSSFDQLYAKCSASSFLDTRNGILNHSDFSYISNLAASESNDIVSNASMSCLNSIFSTSEHPFQLGSKRLHETSLAGLEEKYSKEAEIFDNSDIGPIQELDQLPAKFTYTSFSNYISGTLDHQHHLRYMPPKDSSSTLFMDANGACLNSLSPYTDHPCKQDGKSLCDSSTELWSSVHHLQSHGDDFGAVLGFMSEENTCNDLEDHCSFMLAEGNPNDLCTSDLPLFGLCSAMDGIREASVRLDGLRFILLADGTSMNVEGTEVYVDDVMRYSQMFT</sequence>
<protein>
    <submittedName>
        <fullName evidence="2">Uncharacterized protein</fullName>
    </submittedName>
</protein>
<reference evidence="2" key="1">
    <citation type="submission" date="2015-04" db="UniProtKB">
        <authorList>
            <consortium name="EnsemblPlants"/>
        </authorList>
    </citation>
    <scope>IDENTIFICATION</scope>
    <source>
        <strain evidence="2">SL10</strain>
    </source>
</reference>
<dbReference type="EnsemblPlants" id="ONIVA02G26780.1">
    <property type="protein sequence ID" value="ONIVA02G26780.1"/>
    <property type="gene ID" value="ONIVA02G26780"/>
</dbReference>
<keyword evidence="3" id="KW-1185">Reference proteome</keyword>
<dbReference type="HOGENOM" id="CLU_031242_0_0_1"/>
<accession>A0A0E0G9T8</accession>
<dbReference type="OMA" id="PDPCNPL"/>
<name>A0A0E0G9T8_ORYNI</name>
<feature type="compositionally biased region" description="Polar residues" evidence="1">
    <location>
        <begin position="126"/>
        <end position="135"/>
    </location>
</feature>
<evidence type="ECO:0000313" key="3">
    <source>
        <dbReference type="Proteomes" id="UP000006591"/>
    </source>
</evidence>
<reference evidence="2" key="2">
    <citation type="submission" date="2018-04" db="EMBL/GenBank/DDBJ databases">
        <title>OnivRS2 (Oryza nivara Reference Sequence Version 2).</title>
        <authorList>
            <person name="Zhang J."/>
            <person name="Kudrna D."/>
            <person name="Lee S."/>
            <person name="Talag J."/>
            <person name="Rajasekar S."/>
            <person name="Welchert J."/>
            <person name="Hsing Y.-I."/>
            <person name="Wing R.A."/>
        </authorList>
    </citation>
    <scope>NUCLEOTIDE SEQUENCE [LARGE SCALE GENOMIC DNA]</scope>
    <source>
        <strain evidence="2">SL10</strain>
    </source>
</reference>
<evidence type="ECO:0000256" key="1">
    <source>
        <dbReference type="SAM" id="MobiDB-lite"/>
    </source>
</evidence>
<proteinExistence type="predicted"/>
<organism evidence="2">
    <name type="scientific">Oryza nivara</name>
    <name type="common">Indian wild rice</name>
    <name type="synonym">Oryza sativa f. spontanea</name>
    <dbReference type="NCBI Taxonomy" id="4536"/>
    <lineage>
        <taxon>Eukaryota</taxon>
        <taxon>Viridiplantae</taxon>
        <taxon>Streptophyta</taxon>
        <taxon>Embryophyta</taxon>
        <taxon>Tracheophyta</taxon>
        <taxon>Spermatophyta</taxon>
        <taxon>Magnoliopsida</taxon>
        <taxon>Liliopsida</taxon>
        <taxon>Poales</taxon>
        <taxon>Poaceae</taxon>
        <taxon>BOP clade</taxon>
        <taxon>Oryzoideae</taxon>
        <taxon>Oryzeae</taxon>
        <taxon>Oryzinae</taxon>
        <taxon>Oryza</taxon>
    </lineage>
</organism>
<evidence type="ECO:0000313" key="2">
    <source>
        <dbReference type="EnsemblPlants" id="ONIVA02G26780.1"/>
    </source>
</evidence>